<evidence type="ECO:0000313" key="2">
    <source>
        <dbReference type="EMBL" id="TYB48852.1"/>
    </source>
</evidence>
<dbReference type="AlphaFoldDB" id="A0A5D0NX50"/>
<dbReference type="STRING" id="1220554.GCA_001552135_04873"/>
<feature type="binding site" evidence="1">
    <location>
        <begin position="200"/>
        <end position="201"/>
    </location>
    <ligand>
        <name>substrate</name>
    </ligand>
</feature>
<feature type="active site" description="Nucleophile" evidence="1">
    <location>
        <position position="81"/>
    </location>
</feature>
<name>A0A5D0NX50_9ACTN</name>
<dbReference type="InterPro" id="IPR026286">
    <property type="entry name" value="MaiA/AMDase"/>
</dbReference>
<dbReference type="Pfam" id="PF17645">
    <property type="entry name" value="Amdase"/>
    <property type="match status" value="1"/>
</dbReference>
<feature type="modified residue" description="S-(2-succinyl)cysteine" evidence="1">
    <location>
        <position position="81"/>
    </location>
</feature>
<feature type="binding site" evidence="1">
    <location>
        <begin position="81"/>
        <end position="83"/>
    </location>
    <ligand>
        <name>substrate</name>
    </ligand>
</feature>
<comment type="subunit">
    <text evidence="1">Homodimer.</text>
</comment>
<feature type="binding site" evidence="1">
    <location>
        <position position="15"/>
    </location>
    <ligand>
        <name>substrate</name>
    </ligand>
</feature>
<dbReference type="GO" id="GO:0050076">
    <property type="term" value="F:maleate isomerase activity"/>
    <property type="evidence" value="ECO:0007669"/>
    <property type="project" value="UniProtKB-UniRule"/>
</dbReference>
<gene>
    <name evidence="1" type="primary">maiA</name>
    <name evidence="2" type="ORF">FXF69_06770</name>
</gene>
<dbReference type="InterPro" id="IPR028615">
    <property type="entry name" value="Maleate_isomerase"/>
</dbReference>
<keyword evidence="1" id="KW-0413">Isomerase</keyword>
<reference evidence="2 3" key="1">
    <citation type="submission" date="2019-08" db="EMBL/GenBank/DDBJ databases">
        <title>Actinomadura sp. nov. CYP1-5 isolated from mountain soil.</title>
        <authorList>
            <person name="Songsumanus A."/>
            <person name="Kuncharoen N."/>
            <person name="Kudo T."/>
            <person name="Yuki M."/>
            <person name="Igarashi Y."/>
            <person name="Tanasupawat S."/>
        </authorList>
    </citation>
    <scope>NUCLEOTIDE SEQUENCE [LARGE SCALE GENOMIC DNA]</scope>
    <source>
        <strain evidence="2 3">JCM 14158</strain>
    </source>
</reference>
<dbReference type="Gene3D" id="3.40.50.12500">
    <property type="match status" value="1"/>
</dbReference>
<dbReference type="PIRSF" id="PIRSF015736">
    <property type="entry name" value="MI"/>
    <property type="match status" value="1"/>
</dbReference>
<evidence type="ECO:0000256" key="1">
    <source>
        <dbReference type="HAMAP-Rule" id="MF_00943"/>
    </source>
</evidence>
<dbReference type="InterPro" id="IPR053714">
    <property type="entry name" value="Iso_Racemase_Enz_sf"/>
</dbReference>
<sequence length="250" mass="26353">MTARYRLGLIVPSSNTTMETEIPAMLARRRSLVPDEEFTVHSSRMRMRHVTAEELSRMNAGGTRCVKELSDARCDVYAYACLVAIMAPGGGYHRRAERDLAETAARNGSPAPVISSAGALVSALGVLGARTVAMVTPYVDSLTGLVRDYLAAEGIAVRDALSLGVADNLAVGRLDPRDLVGHYRKLDLTGCDALVLSACVQMPSLPVVQQIEDACGLPVVTAATATVHQMLTGLGLRPVVPGAGRLLGGT</sequence>
<accession>A0A5D0NX50</accession>
<dbReference type="EC" id="5.2.1.1" evidence="1"/>
<dbReference type="HAMAP" id="MF_00943">
    <property type="entry name" value="Maleate_isomerase"/>
    <property type="match status" value="1"/>
</dbReference>
<comment type="function">
    <text evidence="1">Catalyzes cis-trans isomerization of the C2-C3 double bond in maleate to yield fumarate.</text>
</comment>
<comment type="catalytic activity">
    <reaction evidence="1">
        <text>maleate = fumarate</text>
        <dbReference type="Rhea" id="RHEA:13169"/>
        <dbReference type="ChEBI" id="CHEBI:29806"/>
        <dbReference type="ChEBI" id="CHEBI:30780"/>
        <dbReference type="EC" id="5.2.1.1"/>
    </reaction>
</comment>
<feature type="binding site" evidence="1">
    <location>
        <position position="168"/>
    </location>
    <ligand>
        <name>substrate</name>
    </ligand>
</feature>
<dbReference type="PANTHER" id="PTHR40267:SF1">
    <property type="entry name" value="BLR3294 PROTEIN"/>
    <property type="match status" value="1"/>
</dbReference>
<dbReference type="PANTHER" id="PTHR40267">
    <property type="entry name" value="BLR3294 PROTEIN"/>
    <property type="match status" value="1"/>
</dbReference>
<evidence type="ECO:0000313" key="3">
    <source>
        <dbReference type="Proteomes" id="UP000323380"/>
    </source>
</evidence>
<protein>
    <recommendedName>
        <fullName evidence="1">Maleate isomerase</fullName>
        <ecNumber evidence="1">5.2.1.1</ecNumber>
    </recommendedName>
    <alternativeName>
        <fullName evidence="1">Maleate cis-trans isomerase</fullName>
    </alternativeName>
</protein>
<comment type="caution">
    <text evidence="2">The sequence shown here is derived from an EMBL/GenBank/DDBJ whole genome shotgun (WGS) entry which is preliminary data.</text>
</comment>
<feature type="binding site" evidence="1">
    <location>
        <position position="138"/>
    </location>
    <ligand>
        <name>substrate</name>
    </ligand>
</feature>
<dbReference type="Proteomes" id="UP000323380">
    <property type="component" value="Unassembled WGS sequence"/>
</dbReference>
<comment type="miscellaneous">
    <text evidence="1">Reaction is initiated by nucleophilic attack of cysteine at the double bond, yielding a covalent succinylcysteine-like intermediate.</text>
</comment>
<feature type="active site" description="Proton donor" evidence="1">
    <location>
        <position position="199"/>
    </location>
</feature>
<organism evidence="2 3">
    <name type="scientific">Actinomadura chibensis</name>
    <dbReference type="NCBI Taxonomy" id="392828"/>
    <lineage>
        <taxon>Bacteria</taxon>
        <taxon>Bacillati</taxon>
        <taxon>Actinomycetota</taxon>
        <taxon>Actinomycetes</taxon>
        <taxon>Streptosporangiales</taxon>
        <taxon>Thermomonosporaceae</taxon>
        <taxon>Actinomadura</taxon>
    </lineage>
</organism>
<dbReference type="EMBL" id="VSFG01000001">
    <property type="protein sequence ID" value="TYB48852.1"/>
    <property type="molecule type" value="Genomic_DNA"/>
</dbReference>
<proteinExistence type="inferred from homology"/>
<dbReference type="RefSeq" id="WP_067895574.1">
    <property type="nucleotide sequence ID" value="NZ_VSFG01000001.1"/>
</dbReference>
<keyword evidence="3" id="KW-1185">Reference proteome</keyword>
<comment type="similarity">
    <text evidence="1">Belongs to the maleate isomerase family.</text>
</comment>